<dbReference type="CDD" id="cd02440">
    <property type="entry name" value="AdoMet_MTases"/>
    <property type="match status" value="1"/>
</dbReference>
<name>A0A6M4AT01_9SPHN</name>
<dbReference type="PROSITE" id="PS51257">
    <property type="entry name" value="PROKAR_LIPOPROTEIN"/>
    <property type="match status" value="1"/>
</dbReference>
<dbReference type="GO" id="GO:0008757">
    <property type="term" value="F:S-adenosylmethionine-dependent methyltransferase activity"/>
    <property type="evidence" value="ECO:0007669"/>
    <property type="project" value="InterPro"/>
</dbReference>
<dbReference type="RefSeq" id="WP_169945255.1">
    <property type="nucleotide sequence ID" value="NZ_CP053015.1"/>
</dbReference>
<gene>
    <name evidence="2" type="ORF">GV829_06975</name>
</gene>
<protein>
    <submittedName>
        <fullName evidence="2">Class I SAM-dependent methyltransferase</fullName>
    </submittedName>
</protein>
<evidence type="ECO:0000313" key="2">
    <source>
        <dbReference type="EMBL" id="QJQ32228.1"/>
    </source>
</evidence>
<dbReference type="InterPro" id="IPR029063">
    <property type="entry name" value="SAM-dependent_MTases_sf"/>
</dbReference>
<dbReference type="InterPro" id="IPR041698">
    <property type="entry name" value="Methyltransf_25"/>
</dbReference>
<feature type="domain" description="Methyltransferase" evidence="1">
    <location>
        <begin position="76"/>
        <end position="172"/>
    </location>
</feature>
<keyword evidence="3" id="KW-1185">Reference proteome</keyword>
<dbReference type="EMBL" id="CP053015">
    <property type="protein sequence ID" value="QJQ32228.1"/>
    <property type="molecule type" value="Genomic_DNA"/>
</dbReference>
<sequence>MKPSVCLLFLSAFLLSGCDQWPFGEDRPGSASEFPRANRPVAPTVSTRWADEDVRDRLGEADDVMSNAGIEPGMWVADIGAGDGYYTVRLSERVGPGGRVLAQDILPAAIEKLGVRINRERLDNVAIKLGAPDDPKLPANSFDRVLMVHMYHEIEEPYAFLWRLWPALRGDGEVIVVDGNRPIAQHGTPLPLLICEFQAVGYRPVEFIEKPNAGGYLARFVRARTRPAPGDIRVCNNI</sequence>
<organism evidence="2 3">
    <name type="scientific">Sphingomonas lacunae</name>
    <dbReference type="NCBI Taxonomy" id="2698828"/>
    <lineage>
        <taxon>Bacteria</taxon>
        <taxon>Pseudomonadati</taxon>
        <taxon>Pseudomonadota</taxon>
        <taxon>Alphaproteobacteria</taxon>
        <taxon>Sphingomonadales</taxon>
        <taxon>Sphingomonadaceae</taxon>
        <taxon>Sphingomonas</taxon>
    </lineage>
</organism>
<accession>A0A6M4AT01</accession>
<proteinExistence type="predicted"/>
<evidence type="ECO:0000313" key="3">
    <source>
        <dbReference type="Proteomes" id="UP000503018"/>
    </source>
</evidence>
<dbReference type="GO" id="GO:0032259">
    <property type="term" value="P:methylation"/>
    <property type="evidence" value="ECO:0007669"/>
    <property type="project" value="UniProtKB-KW"/>
</dbReference>
<dbReference type="Gene3D" id="3.40.50.150">
    <property type="entry name" value="Vaccinia Virus protein VP39"/>
    <property type="match status" value="1"/>
</dbReference>
<evidence type="ECO:0000259" key="1">
    <source>
        <dbReference type="Pfam" id="PF13649"/>
    </source>
</evidence>
<dbReference type="KEGG" id="slan:GV829_06975"/>
<keyword evidence="2" id="KW-0808">Transferase</keyword>
<dbReference type="AlphaFoldDB" id="A0A6M4AT01"/>
<dbReference type="SUPFAM" id="SSF53335">
    <property type="entry name" value="S-adenosyl-L-methionine-dependent methyltransferases"/>
    <property type="match status" value="1"/>
</dbReference>
<keyword evidence="2" id="KW-0489">Methyltransferase</keyword>
<reference evidence="2 3" key="1">
    <citation type="submission" date="2020-01" db="EMBL/GenBank/DDBJ databases">
        <title>Sphingomonas sp. strain CSW-10.</title>
        <authorList>
            <person name="Chen W.-M."/>
        </authorList>
    </citation>
    <scope>NUCLEOTIDE SEQUENCE [LARGE SCALE GENOMIC DNA]</scope>
    <source>
        <strain evidence="2 3">CSW-10</strain>
    </source>
</reference>
<dbReference type="Proteomes" id="UP000503018">
    <property type="component" value="Chromosome"/>
</dbReference>
<dbReference type="Pfam" id="PF13649">
    <property type="entry name" value="Methyltransf_25"/>
    <property type="match status" value="1"/>
</dbReference>